<sequence>MNKTISNSRGIAKVADGIATEWATLHERNHCNQFFGNNVVADPLPDGYLFADSLDEAQQLLDAANDTNHAAIATKLTEINDAYDQRLNAGFPVVVGETDYGFSLRIDKDARNEFDALLTGINTQLLLGIPASSITETIYGIDEDSPDGLDDGHQVTAIEFVAIFSAGKAYYQSLLKARKSYQQQARSGDVDFTPWGEQ</sequence>
<reference evidence="1 2" key="1">
    <citation type="submission" date="2019-02" db="EMBL/GenBank/DDBJ databases">
        <title>Deep-cultivation of Planctomycetes and their phenomic and genomic characterization uncovers novel biology.</title>
        <authorList>
            <person name="Wiegand S."/>
            <person name="Jogler M."/>
            <person name="Boedeker C."/>
            <person name="Pinto D."/>
            <person name="Vollmers J."/>
            <person name="Rivas-Marin E."/>
            <person name="Kohn T."/>
            <person name="Peeters S.H."/>
            <person name="Heuer A."/>
            <person name="Rast P."/>
            <person name="Oberbeckmann S."/>
            <person name="Bunk B."/>
            <person name="Jeske O."/>
            <person name="Meyerdierks A."/>
            <person name="Storesund J.E."/>
            <person name="Kallscheuer N."/>
            <person name="Luecker S."/>
            <person name="Lage O.M."/>
            <person name="Pohl T."/>
            <person name="Merkel B.J."/>
            <person name="Hornburger P."/>
            <person name="Mueller R.-W."/>
            <person name="Bruemmer F."/>
            <person name="Labrenz M."/>
            <person name="Spormann A.M."/>
            <person name="Op Den Camp H."/>
            <person name="Overmann J."/>
            <person name="Amann R."/>
            <person name="Jetten M.S.M."/>
            <person name="Mascher T."/>
            <person name="Medema M.H."/>
            <person name="Devos D.P."/>
            <person name="Kaster A.-K."/>
            <person name="Ovreas L."/>
            <person name="Rohde M."/>
            <person name="Galperin M.Y."/>
            <person name="Jogler C."/>
        </authorList>
    </citation>
    <scope>NUCLEOTIDE SEQUENCE [LARGE SCALE GENOMIC DNA]</scope>
    <source>
        <strain evidence="1 2">Enr8</strain>
    </source>
</reference>
<evidence type="ECO:0000313" key="2">
    <source>
        <dbReference type="Proteomes" id="UP000318878"/>
    </source>
</evidence>
<accession>A0A5C5UWH0</accession>
<organism evidence="1 2">
    <name type="scientific">Blastopirellula retiformator</name>
    <dbReference type="NCBI Taxonomy" id="2527970"/>
    <lineage>
        <taxon>Bacteria</taxon>
        <taxon>Pseudomonadati</taxon>
        <taxon>Planctomycetota</taxon>
        <taxon>Planctomycetia</taxon>
        <taxon>Pirellulales</taxon>
        <taxon>Pirellulaceae</taxon>
        <taxon>Blastopirellula</taxon>
    </lineage>
</organism>
<dbReference type="RefSeq" id="WP_146435406.1">
    <property type="nucleotide sequence ID" value="NZ_SJPF01000005.1"/>
</dbReference>
<dbReference type="Proteomes" id="UP000318878">
    <property type="component" value="Unassembled WGS sequence"/>
</dbReference>
<comment type="caution">
    <text evidence="1">The sequence shown here is derived from an EMBL/GenBank/DDBJ whole genome shotgun (WGS) entry which is preliminary data.</text>
</comment>
<dbReference type="AlphaFoldDB" id="A0A5C5UWH0"/>
<evidence type="ECO:0000313" key="1">
    <source>
        <dbReference type="EMBL" id="TWT30724.1"/>
    </source>
</evidence>
<name>A0A5C5UWH0_9BACT</name>
<evidence type="ECO:0008006" key="3">
    <source>
        <dbReference type="Google" id="ProtNLM"/>
    </source>
</evidence>
<keyword evidence="2" id="KW-1185">Reference proteome</keyword>
<protein>
    <recommendedName>
        <fullName evidence="3">DUF4376 domain-containing protein</fullName>
    </recommendedName>
</protein>
<proteinExistence type="predicted"/>
<dbReference type="EMBL" id="SJPF01000005">
    <property type="protein sequence ID" value="TWT30724.1"/>
    <property type="molecule type" value="Genomic_DNA"/>
</dbReference>
<gene>
    <name evidence="1" type="ORF">Enr8_42470</name>
</gene>